<gene>
    <name evidence="2" type="ORF">UY92_C0005G0045</name>
</gene>
<comment type="caution">
    <text evidence="2">The sequence shown here is derived from an EMBL/GenBank/DDBJ whole genome shotgun (WGS) entry which is preliminary data.</text>
</comment>
<dbReference type="GO" id="GO:0033786">
    <property type="term" value="F:heptose-1-phosphate adenylyltransferase activity"/>
    <property type="evidence" value="ECO:0007669"/>
    <property type="project" value="TreeGrafter"/>
</dbReference>
<name>A0A0G1YGT3_9BACT</name>
<dbReference type="STRING" id="1619044.UY92_C0005G0045"/>
<dbReference type="InterPro" id="IPR029056">
    <property type="entry name" value="Ribokinase-like"/>
</dbReference>
<sequence length="357" mass="38152">MFRPPVAAGIGILCVGDVMYDVYEVVVRDGHRVSRELPHGPGAGRWREVEGRRIELPGGVATLARCVSGLGFPVECHFALGSEEAPGQAARFLAGLDAMGVSVHPVTESRPMARKRRTLLLQGDTQQELWSVERGSESAIRPEVEARLLAGIQESPRANVFVVADFGRGGMPPSLVRAVGREAERRGALLIADFHPQPLEWLKEYCVYSTLLKLNSAEAAYALGLESGGFPSDEDMHAAGVILEQELATNVLITADRGGAWLYSSDRDPEHFPALNQDPVCVVGAGDSLVATAAVWLSMGASLQEAILAGTKAAAITVGKPGTGVAQRSDVSRASHHINLCGATKCKVQNKNRDSRF</sequence>
<dbReference type="GO" id="GO:0033785">
    <property type="term" value="F:heptose 7-phosphate kinase activity"/>
    <property type="evidence" value="ECO:0007669"/>
    <property type="project" value="TreeGrafter"/>
</dbReference>
<dbReference type="Gene3D" id="3.40.1190.20">
    <property type="match status" value="1"/>
</dbReference>
<dbReference type="PANTHER" id="PTHR46969:SF1">
    <property type="entry name" value="BIFUNCTIONAL PROTEIN HLDE"/>
    <property type="match status" value="1"/>
</dbReference>
<dbReference type="Pfam" id="PF00294">
    <property type="entry name" value="PfkB"/>
    <property type="match status" value="1"/>
</dbReference>
<dbReference type="PATRIC" id="fig|1619044.3.peg.422"/>
<dbReference type="EMBL" id="LCRX01000005">
    <property type="protein sequence ID" value="KKW42623.1"/>
    <property type="molecule type" value="Genomic_DNA"/>
</dbReference>
<reference evidence="2 3" key="1">
    <citation type="journal article" date="2015" name="Nature">
        <title>rRNA introns, odd ribosomes, and small enigmatic genomes across a large radiation of phyla.</title>
        <authorList>
            <person name="Brown C.T."/>
            <person name="Hug L.A."/>
            <person name="Thomas B.C."/>
            <person name="Sharon I."/>
            <person name="Castelle C.J."/>
            <person name="Singh A."/>
            <person name="Wilkins M.J."/>
            <person name="Williams K.H."/>
            <person name="Banfield J.F."/>
        </authorList>
    </citation>
    <scope>NUCLEOTIDE SEQUENCE [LARGE SCALE GENOMIC DNA]</scope>
</reference>
<proteinExistence type="predicted"/>
<organism evidence="2 3">
    <name type="scientific">Candidatus Magasanikbacteria bacterium GW2011_GWA2_56_11</name>
    <dbReference type="NCBI Taxonomy" id="1619044"/>
    <lineage>
        <taxon>Bacteria</taxon>
        <taxon>Candidatus Magasanikiibacteriota</taxon>
    </lineage>
</organism>
<dbReference type="PANTHER" id="PTHR46969">
    <property type="entry name" value="BIFUNCTIONAL PROTEIN HLDE"/>
    <property type="match status" value="1"/>
</dbReference>
<dbReference type="InterPro" id="IPR011611">
    <property type="entry name" value="PfkB_dom"/>
</dbReference>
<accession>A0A0G1YGT3</accession>
<evidence type="ECO:0000259" key="1">
    <source>
        <dbReference type="Pfam" id="PF00294"/>
    </source>
</evidence>
<evidence type="ECO:0000313" key="2">
    <source>
        <dbReference type="EMBL" id="KKW42623.1"/>
    </source>
</evidence>
<feature type="domain" description="Carbohydrate kinase PfkB" evidence="1">
    <location>
        <begin position="13"/>
        <end position="325"/>
    </location>
</feature>
<dbReference type="GO" id="GO:0005829">
    <property type="term" value="C:cytosol"/>
    <property type="evidence" value="ECO:0007669"/>
    <property type="project" value="TreeGrafter"/>
</dbReference>
<evidence type="ECO:0000313" key="3">
    <source>
        <dbReference type="Proteomes" id="UP000033870"/>
    </source>
</evidence>
<dbReference type="SUPFAM" id="SSF53613">
    <property type="entry name" value="Ribokinase-like"/>
    <property type="match status" value="1"/>
</dbReference>
<dbReference type="AlphaFoldDB" id="A0A0G1YGT3"/>
<dbReference type="Proteomes" id="UP000033870">
    <property type="component" value="Unassembled WGS sequence"/>
</dbReference>
<protein>
    <submittedName>
        <fullName evidence="2">Bifunctional protein HldE</fullName>
    </submittedName>
</protein>